<keyword evidence="1" id="KW-1133">Transmembrane helix</keyword>
<accession>A0A4Q9LJG3</accession>
<protein>
    <submittedName>
        <fullName evidence="2">Uncharacterized protein</fullName>
    </submittedName>
</protein>
<evidence type="ECO:0000313" key="3">
    <source>
        <dbReference type="Proteomes" id="UP000293045"/>
    </source>
</evidence>
<dbReference type="AlphaFoldDB" id="A0A4Q9LJG3"/>
<dbReference type="EMBL" id="PIXR01000288">
    <property type="protein sequence ID" value="TBU07655.1"/>
    <property type="molecule type" value="Genomic_DNA"/>
</dbReference>
<dbReference type="VEuPathDB" id="MicrosporidiaDB:CWI39_0288p0010"/>
<gene>
    <name evidence="2" type="ORF">CWI39_0288p0010</name>
</gene>
<proteinExistence type="predicted"/>
<sequence>MIKYFWIGSAISSLIVRLLYLIQKYIMVASVKNKDINTEELDNENILCIYFYKFDYLTNIILETITHEILKKKYSSFVSPAKSILKTLTDYAIEALSLSILSFIVIYLIEILESIGMFKFAIFLIIFAIFYFFRILVRALIEINITKTTKKLDDIELEKKIIDELKSLGFKPDEIYSSPNENFNENITFNLIEPNYRLYENYGYEKHTIGKFVMLISLMTGFKYFYSSDMLQIKLENGTLPTVVIGTFYFLFIDVIISLWVLFVHIKRNMALTFIDSALIKEGKGELFYNRLRELTTKDGFYLDKLTNWVSKFDEKSVTFFERILQFKENLDVSMTV</sequence>
<evidence type="ECO:0000256" key="1">
    <source>
        <dbReference type="SAM" id="Phobius"/>
    </source>
</evidence>
<dbReference type="VEuPathDB" id="MicrosporidiaDB:CWI36_0490p0010"/>
<feature type="transmembrane region" description="Helical" evidence="1">
    <location>
        <begin position="6"/>
        <end position="22"/>
    </location>
</feature>
<name>A0A4Q9LJG3_9MICR</name>
<evidence type="ECO:0000313" key="2">
    <source>
        <dbReference type="EMBL" id="TBU07655.1"/>
    </source>
</evidence>
<reference evidence="2 3" key="1">
    <citation type="submission" date="2017-12" db="EMBL/GenBank/DDBJ databases">
        <authorList>
            <person name="Pombert J.-F."/>
            <person name="Haag K.L."/>
            <person name="Ebert D."/>
        </authorList>
    </citation>
    <scope>NUCLEOTIDE SEQUENCE [LARGE SCALE GENOMIC DNA]</scope>
    <source>
        <strain evidence="2">IL-BN-2</strain>
    </source>
</reference>
<feature type="transmembrane region" description="Helical" evidence="1">
    <location>
        <begin position="91"/>
        <end position="109"/>
    </location>
</feature>
<feature type="transmembrane region" description="Helical" evidence="1">
    <location>
        <begin position="208"/>
        <end position="226"/>
    </location>
</feature>
<organism evidence="2 3">
    <name type="scientific">Hamiltosporidium magnivora</name>
    <dbReference type="NCBI Taxonomy" id="148818"/>
    <lineage>
        <taxon>Eukaryota</taxon>
        <taxon>Fungi</taxon>
        <taxon>Fungi incertae sedis</taxon>
        <taxon>Microsporidia</taxon>
        <taxon>Dubosqiidae</taxon>
        <taxon>Hamiltosporidium</taxon>
    </lineage>
</organism>
<feature type="transmembrane region" description="Helical" evidence="1">
    <location>
        <begin position="238"/>
        <end position="263"/>
    </location>
</feature>
<feature type="transmembrane region" description="Helical" evidence="1">
    <location>
        <begin position="115"/>
        <end position="137"/>
    </location>
</feature>
<keyword evidence="1" id="KW-0812">Transmembrane</keyword>
<comment type="caution">
    <text evidence="2">The sequence shown here is derived from an EMBL/GenBank/DDBJ whole genome shotgun (WGS) entry which is preliminary data.</text>
</comment>
<dbReference type="Proteomes" id="UP000293045">
    <property type="component" value="Unassembled WGS sequence"/>
</dbReference>
<keyword evidence="1" id="KW-0472">Membrane</keyword>